<feature type="region of interest" description="Disordered" evidence="1">
    <location>
        <begin position="137"/>
        <end position="158"/>
    </location>
</feature>
<evidence type="ECO:0000313" key="4">
    <source>
        <dbReference type="Proteomes" id="UP001200034"/>
    </source>
</evidence>
<feature type="signal peptide" evidence="2">
    <location>
        <begin position="1"/>
        <end position="18"/>
    </location>
</feature>
<sequence>MEFSYVILLTCLLYGVVAHRPASSYLPSSVKSSVVAPVVSRTAGTGPSTSYIPSPKEAGQPSGVAGSIAPVNAAKSAARQIAVSSKRVAGVRPAVPASGPVVARSTVNKPNVAGAGPKPISAPIVGAARSASISRLSVPRPTVQKPTAGRGASKTISTSGVDAGHIITRGRKLSAKNVGVPAVSAHRTVGTHAPY</sequence>
<reference evidence="3" key="1">
    <citation type="journal article" date="2021" name="Mol. Ecol. Resour.">
        <title>Phylogenomic analyses of the genus Drosophila reveals genomic signals of climate adaptation.</title>
        <authorList>
            <person name="Li F."/>
            <person name="Rane R.V."/>
            <person name="Luria V."/>
            <person name="Xiong Z."/>
            <person name="Chen J."/>
            <person name="Li Z."/>
            <person name="Catullo R.A."/>
            <person name="Griffin P.C."/>
            <person name="Schiffer M."/>
            <person name="Pearce S."/>
            <person name="Lee S.F."/>
            <person name="McElroy K."/>
            <person name="Stocker A."/>
            <person name="Shirriffs J."/>
            <person name="Cockerell F."/>
            <person name="Coppin C."/>
            <person name="Sgro C.M."/>
            <person name="Karger A."/>
            <person name="Cain J.W."/>
            <person name="Weber J.A."/>
            <person name="Santpere G."/>
            <person name="Kirschner M.W."/>
            <person name="Hoffmann A.A."/>
            <person name="Oakeshott J.G."/>
            <person name="Zhang G."/>
        </authorList>
    </citation>
    <scope>NUCLEOTIDE SEQUENCE</scope>
    <source>
        <strain evidence="3">BGI-SZ-2011g</strain>
    </source>
</reference>
<organism evidence="3 4">
    <name type="scientific">Drosophila rubida</name>
    <dbReference type="NCBI Taxonomy" id="30044"/>
    <lineage>
        <taxon>Eukaryota</taxon>
        <taxon>Metazoa</taxon>
        <taxon>Ecdysozoa</taxon>
        <taxon>Arthropoda</taxon>
        <taxon>Hexapoda</taxon>
        <taxon>Insecta</taxon>
        <taxon>Pterygota</taxon>
        <taxon>Neoptera</taxon>
        <taxon>Endopterygota</taxon>
        <taxon>Diptera</taxon>
        <taxon>Brachycera</taxon>
        <taxon>Muscomorpha</taxon>
        <taxon>Ephydroidea</taxon>
        <taxon>Drosophilidae</taxon>
        <taxon>Drosophila</taxon>
    </lineage>
</organism>
<dbReference type="EMBL" id="JAJJHW010000014">
    <property type="protein sequence ID" value="KAH8388506.1"/>
    <property type="molecule type" value="Genomic_DNA"/>
</dbReference>
<evidence type="ECO:0000256" key="2">
    <source>
        <dbReference type="SAM" id="SignalP"/>
    </source>
</evidence>
<feature type="chain" id="PRO_5041917584" evidence="2">
    <location>
        <begin position="19"/>
        <end position="195"/>
    </location>
</feature>
<proteinExistence type="predicted"/>
<evidence type="ECO:0000256" key="1">
    <source>
        <dbReference type="SAM" id="MobiDB-lite"/>
    </source>
</evidence>
<dbReference type="Proteomes" id="UP001200034">
    <property type="component" value="Unassembled WGS sequence"/>
</dbReference>
<keyword evidence="4" id="KW-1185">Reference proteome</keyword>
<dbReference type="AlphaFoldDB" id="A0AAD4PTN7"/>
<keyword evidence="2" id="KW-0732">Signal</keyword>
<protein>
    <submittedName>
        <fullName evidence="3">Uncharacterized protein</fullName>
    </submittedName>
</protein>
<accession>A0AAD4PTN7</accession>
<name>A0AAD4PTN7_9MUSC</name>
<evidence type="ECO:0000313" key="3">
    <source>
        <dbReference type="EMBL" id="KAH8388506.1"/>
    </source>
</evidence>
<comment type="caution">
    <text evidence="3">The sequence shown here is derived from an EMBL/GenBank/DDBJ whole genome shotgun (WGS) entry which is preliminary data.</text>
</comment>
<gene>
    <name evidence="3" type="ORF">KR093_008026</name>
</gene>